<evidence type="ECO:0000313" key="1">
    <source>
        <dbReference type="EMBL" id="RWA14903.1"/>
    </source>
</evidence>
<gene>
    <name evidence="1" type="ORF">EKO27_g169</name>
</gene>
<dbReference type="Proteomes" id="UP000286045">
    <property type="component" value="Unassembled WGS sequence"/>
</dbReference>
<reference evidence="1 2" key="1">
    <citation type="submission" date="2018-12" db="EMBL/GenBank/DDBJ databases">
        <title>Draft genome sequence of Xylaria grammica IHI A82.</title>
        <authorList>
            <person name="Buettner E."/>
            <person name="Kellner H."/>
        </authorList>
    </citation>
    <scope>NUCLEOTIDE SEQUENCE [LARGE SCALE GENOMIC DNA]</scope>
    <source>
        <strain evidence="1 2">IHI A82</strain>
    </source>
</reference>
<evidence type="ECO:0008006" key="3">
    <source>
        <dbReference type="Google" id="ProtNLM"/>
    </source>
</evidence>
<proteinExistence type="predicted"/>
<protein>
    <recommendedName>
        <fullName evidence="3">EthD domain-containing protein</fullName>
    </recommendedName>
</protein>
<dbReference type="EMBL" id="RYZI01000002">
    <property type="protein sequence ID" value="RWA14903.1"/>
    <property type="molecule type" value="Genomic_DNA"/>
</dbReference>
<name>A0A439DKK0_9PEZI</name>
<evidence type="ECO:0000313" key="2">
    <source>
        <dbReference type="Proteomes" id="UP000286045"/>
    </source>
</evidence>
<comment type="caution">
    <text evidence="1">The sequence shown here is derived from an EMBL/GenBank/DDBJ whole genome shotgun (WGS) entry which is preliminary data.</text>
</comment>
<organism evidence="1 2">
    <name type="scientific">Xylaria grammica</name>
    <dbReference type="NCBI Taxonomy" id="363999"/>
    <lineage>
        <taxon>Eukaryota</taxon>
        <taxon>Fungi</taxon>
        <taxon>Dikarya</taxon>
        <taxon>Ascomycota</taxon>
        <taxon>Pezizomycotina</taxon>
        <taxon>Sordariomycetes</taxon>
        <taxon>Xylariomycetidae</taxon>
        <taxon>Xylariales</taxon>
        <taxon>Xylariaceae</taxon>
        <taxon>Xylaria</taxon>
    </lineage>
</organism>
<keyword evidence="2" id="KW-1185">Reference proteome</keyword>
<accession>A0A439DKK0</accession>
<dbReference type="AlphaFoldDB" id="A0A439DKK0"/>
<sequence length="203" mass="22790">MLANGTERLGSAGGPIFRRPDLSHEEFTAAWHRHGRLVLPWCLKFGTWEYIQIHLPPPSDSVVESESVSTSVASGSTIESKARRILQQADGVAIMRRFDVPTEKGSLYFERVVLADERGFLHDESGAGAIKGNPPIYDVPELHADVWREMALSMGGVEHGKLFLSYHSHLNPLKVREGKDVGGDARWEEWEKMEREKKEGSKQ</sequence>